<evidence type="ECO:0000313" key="2">
    <source>
        <dbReference type="EMBL" id="MBB2149169.1"/>
    </source>
</evidence>
<name>A0ABR6EV98_9SPHI</name>
<evidence type="ECO:0000313" key="3">
    <source>
        <dbReference type="Proteomes" id="UP000636110"/>
    </source>
</evidence>
<gene>
    <name evidence="2" type="ORF">GM920_09640</name>
</gene>
<proteinExistence type="predicted"/>
<protein>
    <recommendedName>
        <fullName evidence="4">Terminase</fullName>
    </recommendedName>
</protein>
<keyword evidence="1" id="KW-1133">Transmembrane helix</keyword>
<dbReference type="Proteomes" id="UP000636110">
    <property type="component" value="Unassembled WGS sequence"/>
</dbReference>
<dbReference type="RefSeq" id="WP_182956312.1">
    <property type="nucleotide sequence ID" value="NZ_WNXC01000002.1"/>
</dbReference>
<organism evidence="2 3">
    <name type="scientific">Pedobacter gandavensis</name>
    <dbReference type="NCBI Taxonomy" id="2679963"/>
    <lineage>
        <taxon>Bacteria</taxon>
        <taxon>Pseudomonadati</taxon>
        <taxon>Bacteroidota</taxon>
        <taxon>Sphingobacteriia</taxon>
        <taxon>Sphingobacteriales</taxon>
        <taxon>Sphingobacteriaceae</taxon>
        <taxon>Pedobacter</taxon>
    </lineage>
</organism>
<dbReference type="EMBL" id="WNXC01000002">
    <property type="protein sequence ID" value="MBB2149169.1"/>
    <property type="molecule type" value="Genomic_DNA"/>
</dbReference>
<comment type="caution">
    <text evidence="2">The sequence shown here is derived from an EMBL/GenBank/DDBJ whole genome shotgun (WGS) entry which is preliminary data.</text>
</comment>
<sequence>MVRVAPQKIKVIEAGRGAGKTTVMADEVSDVVHDMPRSTNFMQGVTFQQMLTLTLGSFVDSMATLGYILGLHYFIGRRPPAKWKWAEAYQPPLNYDKAIYFYNGTVYLLFSQDVASRGPNTASGVADEFALLDPTKFQSEAVATLRLKPSVFGKCRRYLSQTYCTSIPRTQKGKFIYTYEEDSRKNPEKVLFLRASSHINKANLPDQWFENQKRILSKYDYNIEIENIRPRALKGGFYPLYSEGKHTYTAYNNDYLSGLLDNGDGYDKDKFSNMDCRQDADWYPDAPLDISLDYGKFNCVVTGQETMNMCRFLSAMSVESPKLTKDLVEEWCTYYRFHTEKVVYYWYDQTAQGKDGRSPKCYSEIVTDTLIANGWEVVPRYYGKAPDHVDKYNFWAIAMRNDHPILPHFSWNKHNCKYLLESISNAGAKEGTNGIEKIKTDERNDKLDQRFTTHFSDACDMLAYFKYAHLLKETGIWMPTMMI</sequence>
<feature type="transmembrane region" description="Helical" evidence="1">
    <location>
        <begin position="50"/>
        <end position="75"/>
    </location>
</feature>
<evidence type="ECO:0000256" key="1">
    <source>
        <dbReference type="SAM" id="Phobius"/>
    </source>
</evidence>
<keyword evidence="1" id="KW-0472">Membrane</keyword>
<accession>A0ABR6EV98</accession>
<reference evidence="2 3" key="1">
    <citation type="submission" date="2019-11" db="EMBL/GenBank/DDBJ databases">
        <title>Description of Pedobacter sp. LMG 31462T.</title>
        <authorList>
            <person name="Carlier A."/>
            <person name="Qi S."/>
            <person name="Vandamme P."/>
        </authorList>
    </citation>
    <scope>NUCLEOTIDE SEQUENCE [LARGE SCALE GENOMIC DNA]</scope>
    <source>
        <strain evidence="2 3">LMG 31462</strain>
    </source>
</reference>
<keyword evidence="1" id="KW-0812">Transmembrane</keyword>
<keyword evidence="3" id="KW-1185">Reference proteome</keyword>
<evidence type="ECO:0008006" key="4">
    <source>
        <dbReference type="Google" id="ProtNLM"/>
    </source>
</evidence>